<dbReference type="AlphaFoldDB" id="A0A1I6G9F2"/>
<dbReference type="InterPro" id="IPR051803">
    <property type="entry name" value="TA_system_RelE-like_toxin"/>
</dbReference>
<keyword evidence="2" id="KW-1277">Toxin-antitoxin system</keyword>
<evidence type="ECO:0000313" key="3">
    <source>
        <dbReference type="EMBL" id="SFR38836.1"/>
    </source>
</evidence>
<evidence type="ECO:0000256" key="1">
    <source>
        <dbReference type="ARBA" id="ARBA00006226"/>
    </source>
</evidence>
<sequence length="91" mass="10413">MIVQWTPEAIQDREQIYDFIEGNNPLAAPQLDNLISSSVANLSEYPEMGREGRVLGTREFVVHANYVIVYDVRDNAIRILRILHSAMKWPG</sequence>
<dbReference type="PANTHER" id="PTHR33755">
    <property type="entry name" value="TOXIN PARE1-RELATED"/>
    <property type="match status" value="1"/>
</dbReference>
<dbReference type="EMBL" id="FOYU01000001">
    <property type="protein sequence ID" value="SFR38836.1"/>
    <property type="molecule type" value="Genomic_DNA"/>
</dbReference>
<protein>
    <submittedName>
        <fullName evidence="3">Addiction module toxin, RelE/StbE family</fullName>
    </submittedName>
</protein>
<dbReference type="InterPro" id="IPR035093">
    <property type="entry name" value="RelE/ParE_toxin_dom_sf"/>
</dbReference>
<comment type="similarity">
    <text evidence="1">Belongs to the RelE toxin family.</text>
</comment>
<organism evidence="3 4">
    <name type="scientific">Pseudidiomarina maritima</name>
    <dbReference type="NCBI Taxonomy" id="519453"/>
    <lineage>
        <taxon>Bacteria</taxon>
        <taxon>Pseudomonadati</taxon>
        <taxon>Pseudomonadota</taxon>
        <taxon>Gammaproteobacteria</taxon>
        <taxon>Alteromonadales</taxon>
        <taxon>Idiomarinaceae</taxon>
        <taxon>Pseudidiomarina</taxon>
    </lineage>
</organism>
<dbReference type="Gene3D" id="3.30.2310.20">
    <property type="entry name" value="RelE-like"/>
    <property type="match status" value="1"/>
</dbReference>
<reference evidence="4" key="1">
    <citation type="submission" date="2016-10" db="EMBL/GenBank/DDBJ databases">
        <authorList>
            <person name="Varghese N."/>
            <person name="Submissions S."/>
        </authorList>
    </citation>
    <scope>NUCLEOTIDE SEQUENCE [LARGE SCALE GENOMIC DNA]</scope>
    <source>
        <strain evidence="4">CGMCC 1.7285</strain>
    </source>
</reference>
<proteinExistence type="inferred from homology"/>
<evidence type="ECO:0000313" key="4">
    <source>
        <dbReference type="Proteomes" id="UP000199424"/>
    </source>
</evidence>
<dbReference type="InterPro" id="IPR007712">
    <property type="entry name" value="RelE/ParE_toxin"/>
</dbReference>
<keyword evidence="4" id="KW-1185">Reference proteome</keyword>
<dbReference type="NCBIfam" id="TIGR02385">
    <property type="entry name" value="RelE_StbE"/>
    <property type="match status" value="1"/>
</dbReference>
<dbReference type="RefSeq" id="WP_092854666.1">
    <property type="nucleotide sequence ID" value="NZ_FOYU01000001.1"/>
</dbReference>
<dbReference type="Pfam" id="PF05016">
    <property type="entry name" value="ParE_toxin"/>
    <property type="match status" value="1"/>
</dbReference>
<gene>
    <name evidence="3" type="ORF">SAMN04488070_0338</name>
</gene>
<dbReference type="Proteomes" id="UP000199424">
    <property type="component" value="Unassembled WGS sequence"/>
</dbReference>
<name>A0A1I6G9F2_9GAMM</name>
<evidence type="ECO:0000256" key="2">
    <source>
        <dbReference type="ARBA" id="ARBA00022649"/>
    </source>
</evidence>
<accession>A0A1I6G9F2</accession>